<organism evidence="1 2">
    <name type="scientific">Candolleomyces aberdarensis</name>
    <dbReference type="NCBI Taxonomy" id="2316362"/>
    <lineage>
        <taxon>Eukaryota</taxon>
        <taxon>Fungi</taxon>
        <taxon>Dikarya</taxon>
        <taxon>Basidiomycota</taxon>
        <taxon>Agaricomycotina</taxon>
        <taxon>Agaricomycetes</taxon>
        <taxon>Agaricomycetidae</taxon>
        <taxon>Agaricales</taxon>
        <taxon>Agaricineae</taxon>
        <taxon>Psathyrellaceae</taxon>
        <taxon>Candolleomyces</taxon>
    </lineage>
</organism>
<name>A0A4Q2DZ95_9AGAR</name>
<keyword evidence="2" id="KW-1185">Reference proteome</keyword>
<sequence length="260" mass="29334">MAPMQYLVEQLDEAADVIFEVAENHVTLPKLKVYYTQHMDFLMRLMDCAHYFVHHPEGYASVRSYAARLLVLSCQVGDREYQGRRSWRADRQFIDNQLESLISLSSQCEHVTNCLVITLIFEHSPFITIEMEKEGKGPLIVGGGVCDVAYVLQRLESTHILIKGGYRLIRPQTVDGPVHWDTFVHSFLPLLRSSSILVFIPFAPSRSIPSSLTLYFVPRAAGNQVDNEPLSQNFNGLLDLTLLLNSVIAQNLPTATTNDP</sequence>
<dbReference type="Proteomes" id="UP000290288">
    <property type="component" value="Unassembled WGS sequence"/>
</dbReference>
<comment type="caution">
    <text evidence="1">The sequence shown here is derived from an EMBL/GenBank/DDBJ whole genome shotgun (WGS) entry which is preliminary data.</text>
</comment>
<dbReference type="AlphaFoldDB" id="A0A4Q2DZ95"/>
<gene>
    <name evidence="1" type="ORF">EST38_g774</name>
</gene>
<accession>A0A4Q2DZ95</accession>
<protein>
    <submittedName>
        <fullName evidence="1">Uncharacterized protein</fullName>
    </submittedName>
</protein>
<reference evidence="1 2" key="1">
    <citation type="submission" date="2019-01" db="EMBL/GenBank/DDBJ databases">
        <title>Draft genome sequence of Psathyrella aberdarensis IHI B618.</title>
        <authorList>
            <person name="Buettner E."/>
            <person name="Kellner H."/>
        </authorList>
    </citation>
    <scope>NUCLEOTIDE SEQUENCE [LARGE SCALE GENOMIC DNA]</scope>
    <source>
        <strain evidence="1 2">IHI B618</strain>
    </source>
</reference>
<proteinExistence type="predicted"/>
<dbReference type="EMBL" id="SDEE01000009">
    <property type="protein sequence ID" value="RXW25096.1"/>
    <property type="molecule type" value="Genomic_DNA"/>
</dbReference>
<evidence type="ECO:0000313" key="2">
    <source>
        <dbReference type="Proteomes" id="UP000290288"/>
    </source>
</evidence>
<evidence type="ECO:0000313" key="1">
    <source>
        <dbReference type="EMBL" id="RXW25096.1"/>
    </source>
</evidence>